<evidence type="ECO:0000256" key="1">
    <source>
        <dbReference type="SAM" id="Phobius"/>
    </source>
</evidence>
<feature type="transmembrane region" description="Helical" evidence="1">
    <location>
        <begin position="167"/>
        <end position="183"/>
    </location>
</feature>
<dbReference type="RefSeq" id="WP_013054596.1">
    <property type="nucleotide sequence ID" value="NC_014014.1"/>
</dbReference>
<evidence type="ECO:0000313" key="2">
    <source>
        <dbReference type="EMBL" id="ADE19820.1"/>
    </source>
</evidence>
<sequence length="216" mass="24873">MKKINFLSNYKKRKIIIFLISLFIFISITLLVLQTVDYILRIPFEKEWALGGVFKSGITEAEKLKTIEKQLHSQNLLKFYSILMSILLALLMISFISLIVGQIKLYANKSNSNIELKISIFALSTALLFGFVFLSMQPIDVTRTIYSEELKFNITDILERISYTKGFVAYALILVSFILNLSAKKKFGFITNDVIINKEFKDTKFIEEEINAILNK</sequence>
<evidence type="ECO:0008006" key="4">
    <source>
        <dbReference type="Google" id="ProtNLM"/>
    </source>
</evidence>
<dbReference type="EMBL" id="CP001991">
    <property type="protein sequence ID" value="ADE19820.1"/>
    <property type="molecule type" value="Genomic_DNA"/>
</dbReference>
<dbReference type="OrthoDB" id="401348at2"/>
<reference evidence="3" key="1">
    <citation type="submission" date="2010-03" db="EMBL/GenBank/DDBJ databases">
        <title>The complete genome of Mycoplasma crocodyli MP145.</title>
        <authorList>
            <person name="Glass J.I."/>
            <person name="Durkin A.S."/>
            <person name="Hostetler J."/>
            <person name="Jackson J."/>
            <person name="Johnson J."/>
            <person name="May M.A."/>
            <person name="Paralanov V."/>
            <person name="Radune D."/>
            <person name="Szczypinski B."/>
            <person name="Brown D.R."/>
        </authorList>
    </citation>
    <scope>NUCLEOTIDE SEQUENCE [LARGE SCALE GENOMIC DNA]</scope>
    <source>
        <strain evidence="3">ATCC 51981 / MP145</strain>
    </source>
</reference>
<reference evidence="2 3" key="3">
    <citation type="journal article" date="2011" name="J. Bacteriol.">
        <title>Genome sequences of Mycoplasma alligatoris A21JP2T and Mycoplasma crocodyli MP145T.</title>
        <authorList>
            <person name="Brown D.R."/>
            <person name="Farmerie W.G."/>
            <person name="May M."/>
            <person name="Benders G.A."/>
            <person name="Durkin A.S."/>
            <person name="Hlavinka K."/>
            <person name="Hostetler J."/>
            <person name="Jackson J."/>
            <person name="Johnson J."/>
            <person name="Miller R.H."/>
            <person name="Paralanov V."/>
            <person name="Radune D."/>
            <person name="Szczypinski B."/>
            <person name="Glass J.I."/>
        </authorList>
    </citation>
    <scope>NUCLEOTIDE SEQUENCE [LARGE SCALE GENOMIC DNA]</scope>
    <source>
        <strain evidence="3">ATCC 51981 / MP145</strain>
    </source>
</reference>
<dbReference type="KEGG" id="mcd:MCRO_0721"/>
<proteinExistence type="predicted"/>
<feature type="transmembrane region" description="Helical" evidence="1">
    <location>
        <begin position="120"/>
        <end position="139"/>
    </location>
</feature>
<accession>D5E6C7</accession>
<name>D5E6C7_MYCCM</name>
<gene>
    <name evidence="2" type="ordered locus">MCRO_0721</name>
</gene>
<dbReference type="STRING" id="512564.MCRO_0721"/>
<organism evidence="2 3">
    <name type="scientific">Mycoplasma crocodyli (strain ATCC 51981 / MP145)</name>
    <dbReference type="NCBI Taxonomy" id="512564"/>
    <lineage>
        <taxon>Bacteria</taxon>
        <taxon>Bacillati</taxon>
        <taxon>Mycoplasmatota</taxon>
        <taxon>Mollicutes</taxon>
        <taxon>Mycoplasmataceae</taxon>
        <taxon>Mycoplasma</taxon>
    </lineage>
</organism>
<keyword evidence="1" id="KW-0812">Transmembrane</keyword>
<dbReference type="HOGENOM" id="CLU_1276452_0_0_14"/>
<dbReference type="AlphaFoldDB" id="D5E6C7"/>
<keyword evidence="1" id="KW-1133">Transmembrane helix</keyword>
<feature type="transmembrane region" description="Helical" evidence="1">
    <location>
        <begin position="79"/>
        <end position="100"/>
    </location>
</feature>
<dbReference type="Proteomes" id="UP000001845">
    <property type="component" value="Chromosome"/>
</dbReference>
<evidence type="ECO:0000313" key="3">
    <source>
        <dbReference type="Proteomes" id="UP000001845"/>
    </source>
</evidence>
<keyword evidence="1" id="KW-0472">Membrane</keyword>
<reference key="2">
    <citation type="submission" date="2010-03" db="EMBL/GenBank/DDBJ databases">
        <authorList>
            <person name="Ma Z."/>
            <person name="Wang X."/>
            <person name="Liu H."/>
        </authorList>
    </citation>
    <scope>NUCLEOTIDE SEQUENCE</scope>
    <source>
        <strain>MP145</strain>
    </source>
</reference>
<protein>
    <recommendedName>
        <fullName evidence="4">Transmembrane protein</fullName>
    </recommendedName>
</protein>
<keyword evidence="3" id="KW-1185">Reference proteome</keyword>
<feature type="transmembrane region" description="Helical" evidence="1">
    <location>
        <begin position="15"/>
        <end position="36"/>
    </location>
</feature>